<protein>
    <submittedName>
        <fullName evidence="6">Osmosensitive K channel signal transduction histidine kinase, sensor subunit KdpD</fullName>
    </submittedName>
</protein>
<name>D1CGX0_THET1</name>
<keyword evidence="2 6" id="KW-0418">Kinase</keyword>
<evidence type="ECO:0000256" key="3">
    <source>
        <dbReference type="ARBA" id="ARBA00023012"/>
    </source>
</evidence>
<evidence type="ECO:0000256" key="1">
    <source>
        <dbReference type="ARBA" id="ARBA00022679"/>
    </source>
</evidence>
<accession>D1CGX0</accession>
<evidence type="ECO:0000259" key="4">
    <source>
        <dbReference type="Pfam" id="PF00582"/>
    </source>
</evidence>
<dbReference type="GO" id="GO:0000155">
    <property type="term" value="F:phosphorelay sensor kinase activity"/>
    <property type="evidence" value="ECO:0007669"/>
    <property type="project" value="InterPro"/>
</dbReference>
<dbReference type="Gene3D" id="3.40.50.620">
    <property type="entry name" value="HUPs"/>
    <property type="match status" value="1"/>
</dbReference>
<dbReference type="eggNOG" id="COG2205">
    <property type="taxonomic scope" value="Bacteria"/>
</dbReference>
<evidence type="ECO:0000256" key="2">
    <source>
        <dbReference type="ARBA" id="ARBA00022777"/>
    </source>
</evidence>
<dbReference type="AlphaFoldDB" id="D1CGX0"/>
<dbReference type="InterPro" id="IPR003852">
    <property type="entry name" value="Sig_transdc_His_kinase_KdpD_N"/>
</dbReference>
<evidence type="ECO:0000313" key="6">
    <source>
        <dbReference type="EMBL" id="ACZ42991.1"/>
    </source>
</evidence>
<dbReference type="InterPro" id="IPR052023">
    <property type="entry name" value="Histidine_kinase_KdpD"/>
</dbReference>
<dbReference type="CDD" id="cd01987">
    <property type="entry name" value="USP_KdpD-like"/>
    <property type="match status" value="1"/>
</dbReference>
<dbReference type="EMBL" id="CP001826">
    <property type="protein sequence ID" value="ACZ42991.1"/>
    <property type="molecule type" value="Genomic_DNA"/>
</dbReference>
<dbReference type="InterPro" id="IPR006016">
    <property type="entry name" value="UspA"/>
</dbReference>
<dbReference type="PANTHER" id="PTHR45569">
    <property type="entry name" value="SENSOR PROTEIN KDPD"/>
    <property type="match status" value="1"/>
</dbReference>
<dbReference type="SUPFAM" id="SSF52402">
    <property type="entry name" value="Adenine nucleotide alpha hydrolases-like"/>
    <property type="match status" value="1"/>
</dbReference>
<dbReference type="GO" id="GO:0005737">
    <property type="term" value="C:cytoplasm"/>
    <property type="evidence" value="ECO:0007669"/>
    <property type="project" value="UniProtKB-ARBA"/>
</dbReference>
<dbReference type="KEGG" id="ttr:Tter_2088"/>
<keyword evidence="3" id="KW-0902">Two-component regulatory system</keyword>
<dbReference type="GO" id="GO:0005886">
    <property type="term" value="C:plasma membrane"/>
    <property type="evidence" value="ECO:0007669"/>
    <property type="project" value="TreeGrafter"/>
</dbReference>
<evidence type="ECO:0000259" key="5">
    <source>
        <dbReference type="Pfam" id="PF02702"/>
    </source>
</evidence>
<gene>
    <name evidence="6" type="ordered locus">Tter_2088</name>
</gene>
<dbReference type="HOGENOM" id="CLU_000445_113_4_0"/>
<dbReference type="Proteomes" id="UP000000323">
    <property type="component" value="Chromosome 2"/>
</dbReference>
<dbReference type="STRING" id="525904.Tter_2088"/>
<reference evidence="7" key="1">
    <citation type="journal article" date="2010" name="Stand. Genomic Sci.">
        <title>Complete genome sequence of 'Thermobaculum terrenum' type strain (YNP1).</title>
        <authorList>
            <person name="Kiss H."/>
            <person name="Cleland D."/>
            <person name="Lapidus A."/>
            <person name="Lucas S."/>
            <person name="Glavina Del Rio T."/>
            <person name="Nolan M."/>
            <person name="Tice H."/>
            <person name="Han C."/>
            <person name="Goodwin L."/>
            <person name="Pitluck S."/>
            <person name="Liolios K."/>
            <person name="Ivanova N."/>
            <person name="Mavromatis K."/>
            <person name="Ovchinnikova G."/>
            <person name="Pati A."/>
            <person name="Chen A."/>
            <person name="Palaniappan K."/>
            <person name="Land M."/>
            <person name="Hauser L."/>
            <person name="Chang Y."/>
            <person name="Jeffries C."/>
            <person name="Lu M."/>
            <person name="Brettin T."/>
            <person name="Detter J."/>
            <person name="Goker M."/>
            <person name="Tindall B."/>
            <person name="Beck B."/>
            <person name="McDermott T."/>
            <person name="Woyke T."/>
            <person name="Bristow J."/>
            <person name="Eisen J."/>
            <person name="Markowitz V."/>
            <person name="Hugenholtz P."/>
            <person name="Kyrpides N."/>
            <person name="Klenk H."/>
            <person name="Cheng J."/>
        </authorList>
    </citation>
    <scope>NUCLEOTIDE SEQUENCE [LARGE SCALE GENOMIC DNA]</scope>
    <source>
        <strain evidence="7">ATCC BAA-798 / YNP1</strain>
    </source>
</reference>
<keyword evidence="1" id="KW-0808">Transferase</keyword>
<dbReference type="Pfam" id="PF02702">
    <property type="entry name" value="KdpD"/>
    <property type="match status" value="1"/>
</dbReference>
<sequence>MEERRPSAEEMLERVRRQAGSGSRGRLKIYLGMAAGVGKTYAALMELHRRKSRGTDCVVGWVETHGRPKTLEALRGLEVVPPRRCEYKGRMVEEMDTEAIIRRRPAVALVDELAHTNVPGCARHEKRWQEVQDILDHGITVISTLNVQHIESFADLVEDITGSPVRERVPDWVVDQADELELVDMSPHSLRQRIRHGNVYPPEQVEAALRGFFREGNLSALRELALRKMAERAEQDLEAYMRQHDIEQIWPVGDKVLVAIDAHPRSRILIQRGWRRAQRYGTDLLVAFVETPAWARASPEARRQLAQLLQYAEDLGAKCLRSQGQDIAAQLLELAKEHNVGTVVLGRPRGSRWRHLLRGSVPERLLWKAKDIDLIIVADQAEQD</sequence>
<dbReference type="InterPro" id="IPR027417">
    <property type="entry name" value="P-loop_NTPase"/>
</dbReference>
<dbReference type="PANTHER" id="PTHR45569:SF1">
    <property type="entry name" value="SENSOR PROTEIN KDPD"/>
    <property type="match status" value="1"/>
</dbReference>
<keyword evidence="7" id="KW-1185">Reference proteome</keyword>
<feature type="domain" description="UspA" evidence="4">
    <location>
        <begin position="254"/>
        <end position="370"/>
    </location>
</feature>
<dbReference type="Gene3D" id="3.40.50.300">
    <property type="entry name" value="P-loop containing nucleotide triphosphate hydrolases"/>
    <property type="match status" value="1"/>
</dbReference>
<proteinExistence type="predicted"/>
<organism evidence="6 7">
    <name type="scientific">Thermobaculum terrenum (strain ATCC BAA-798 / CCMEE 7001 / YNP1)</name>
    <dbReference type="NCBI Taxonomy" id="525904"/>
    <lineage>
        <taxon>Bacteria</taxon>
        <taxon>Bacillati</taxon>
        <taxon>Chloroflexota</taxon>
        <taxon>Chloroflexia</taxon>
        <taxon>Candidatus Thermobaculales</taxon>
        <taxon>Candidatus Thermobaculaceae</taxon>
        <taxon>Thermobaculum</taxon>
    </lineage>
</organism>
<dbReference type="Pfam" id="PF00582">
    <property type="entry name" value="Usp"/>
    <property type="match status" value="1"/>
</dbReference>
<feature type="domain" description="Signal transduction histidine kinase osmosensitive K+ channel sensor N-terminal" evidence="5">
    <location>
        <begin position="24"/>
        <end position="232"/>
    </location>
</feature>
<dbReference type="InterPro" id="IPR014729">
    <property type="entry name" value="Rossmann-like_a/b/a_fold"/>
</dbReference>
<dbReference type="FunFam" id="3.40.50.300:FF:000483">
    <property type="entry name" value="Sensor histidine kinase KdpD"/>
    <property type="match status" value="1"/>
</dbReference>
<evidence type="ECO:0000313" key="7">
    <source>
        <dbReference type="Proteomes" id="UP000000323"/>
    </source>
</evidence>